<evidence type="ECO:0000256" key="1">
    <source>
        <dbReference type="SAM" id="MobiDB-lite"/>
    </source>
</evidence>
<accession>A0ABN6M319</accession>
<dbReference type="RefSeq" id="WP_284154296.1">
    <property type="nucleotide sequence ID" value="NZ_AP025516.1"/>
</dbReference>
<dbReference type="SUPFAM" id="SSF74653">
    <property type="entry name" value="TolA/TonB C-terminal domain"/>
    <property type="match status" value="1"/>
</dbReference>
<organism evidence="3 4">
    <name type="scientific">Desulfofustis limnaeus</name>
    <dbReference type="NCBI Taxonomy" id="2740163"/>
    <lineage>
        <taxon>Bacteria</taxon>
        <taxon>Pseudomonadati</taxon>
        <taxon>Thermodesulfobacteriota</taxon>
        <taxon>Desulfobulbia</taxon>
        <taxon>Desulfobulbales</taxon>
        <taxon>Desulfocapsaceae</taxon>
        <taxon>Desulfofustis</taxon>
    </lineage>
</organism>
<dbReference type="EMBL" id="AP025516">
    <property type="protein sequence ID" value="BDD87260.1"/>
    <property type="molecule type" value="Genomic_DNA"/>
</dbReference>
<dbReference type="Pfam" id="PF13103">
    <property type="entry name" value="TonB_2"/>
    <property type="match status" value="1"/>
</dbReference>
<gene>
    <name evidence="3" type="ORF">DPPLL_16250</name>
</gene>
<reference evidence="3 4" key="1">
    <citation type="submission" date="2022-01" db="EMBL/GenBank/DDBJ databases">
        <title>Desulfofustis limnae sp. nov., a novel mesophilic sulfate-reducing bacterium isolated from marsh soil.</title>
        <authorList>
            <person name="Watanabe M."/>
            <person name="Takahashi A."/>
            <person name="Kojima H."/>
            <person name="Fukui M."/>
        </authorList>
    </citation>
    <scope>NUCLEOTIDE SEQUENCE [LARGE SCALE GENOMIC DNA]</scope>
    <source>
        <strain evidence="3 4">PPLL</strain>
    </source>
</reference>
<protein>
    <recommendedName>
        <fullName evidence="5">TonB family protein</fullName>
    </recommendedName>
</protein>
<evidence type="ECO:0008006" key="5">
    <source>
        <dbReference type="Google" id="ProtNLM"/>
    </source>
</evidence>
<dbReference type="Gene3D" id="3.30.1150.10">
    <property type="match status" value="1"/>
</dbReference>
<evidence type="ECO:0000313" key="4">
    <source>
        <dbReference type="Proteomes" id="UP000830055"/>
    </source>
</evidence>
<keyword evidence="4" id="KW-1185">Reference proteome</keyword>
<feature type="region of interest" description="Disordered" evidence="1">
    <location>
        <begin position="62"/>
        <end position="110"/>
    </location>
</feature>
<dbReference type="Proteomes" id="UP000830055">
    <property type="component" value="Chromosome"/>
</dbReference>
<keyword evidence="2" id="KW-0812">Transmembrane</keyword>
<evidence type="ECO:0000256" key="2">
    <source>
        <dbReference type="SAM" id="Phobius"/>
    </source>
</evidence>
<feature type="compositionally biased region" description="Pro residues" evidence="1">
    <location>
        <begin position="66"/>
        <end position="81"/>
    </location>
</feature>
<keyword evidence="2" id="KW-1133">Transmembrane helix</keyword>
<feature type="compositionally biased region" description="Pro residues" evidence="1">
    <location>
        <begin position="97"/>
        <end position="108"/>
    </location>
</feature>
<evidence type="ECO:0000313" key="3">
    <source>
        <dbReference type="EMBL" id="BDD87260.1"/>
    </source>
</evidence>
<sequence length="300" mass="33319">MTQHSPSTYDGYQTWLVPVNLAVGFHLLVALSIVFLPGMFKTKPKFEDIYTVNLISMNDQPVAEAPAPPAEPPPPEQPAEPEPIKPEPAAVSITPPAEAPPEVAPKPVEPVSLKPLKKKIKKKIEPEENRDLARQKEAERLRRQRLAEALRAEQEAAEQARIAAEEAARQQRLLEQQLAQIRQQARATASTPPRSGSGSSSTLTILEKQYLSTITGHIQRFWALPDLMKWDADIRAVVVITVAQNGTIVRQFFEQKSSDPTFDQFVRKTLQDANPLPAIPPALRKNNFEVGLVFSLKGLN</sequence>
<feature type="transmembrane region" description="Helical" evidence="2">
    <location>
        <begin position="15"/>
        <end position="36"/>
    </location>
</feature>
<name>A0ABN6M319_9BACT</name>
<keyword evidence="2" id="KW-0472">Membrane</keyword>
<feature type="region of interest" description="Disordered" evidence="1">
    <location>
        <begin position="183"/>
        <end position="202"/>
    </location>
</feature>
<proteinExistence type="predicted"/>